<dbReference type="InterPro" id="IPR008518">
    <property type="entry name" value="Mff/Tango-11"/>
</dbReference>
<dbReference type="PANTHER" id="PTHR16501:SF6">
    <property type="entry name" value="TRANSPORT AND GOLGI ORGANIZATION PROTEIN 11"/>
    <property type="match status" value="1"/>
</dbReference>
<dbReference type="PANTHER" id="PTHR16501">
    <property type="entry name" value="TRANSPORT AND GOLGI ORGANIZATION PROTEIN 11"/>
    <property type="match status" value="1"/>
</dbReference>
<keyword evidence="4 9" id="KW-1133">Transmembrane helix</keyword>
<evidence type="ECO:0000313" key="12">
    <source>
        <dbReference type="EMBL" id="CAD7635533.1"/>
    </source>
</evidence>
<dbReference type="Proteomes" id="UP000759131">
    <property type="component" value="Unassembled WGS sequence"/>
</dbReference>
<dbReference type="GO" id="GO:0005741">
    <property type="term" value="C:mitochondrial outer membrane"/>
    <property type="evidence" value="ECO:0007669"/>
    <property type="project" value="UniProtKB-SubCell"/>
</dbReference>
<dbReference type="EMBL" id="OC871670">
    <property type="protein sequence ID" value="CAD7635533.1"/>
    <property type="molecule type" value="Genomic_DNA"/>
</dbReference>
<keyword evidence="7 9" id="KW-0472">Membrane</keyword>
<dbReference type="Pfam" id="PF05644">
    <property type="entry name" value="Miff"/>
    <property type="match status" value="2"/>
</dbReference>
<dbReference type="EMBL" id="CAJPIZ010017095">
    <property type="protein sequence ID" value="CAG2115963.1"/>
    <property type="molecule type" value="Genomic_DNA"/>
</dbReference>
<keyword evidence="3 9" id="KW-1000">Mitochondrion outer membrane</keyword>
<evidence type="ECO:0000259" key="11">
    <source>
        <dbReference type="Pfam" id="PF05644"/>
    </source>
</evidence>
<evidence type="ECO:0000313" key="13">
    <source>
        <dbReference type="Proteomes" id="UP000759131"/>
    </source>
</evidence>
<feature type="compositionally biased region" description="Polar residues" evidence="10">
    <location>
        <begin position="138"/>
        <end position="156"/>
    </location>
</feature>
<dbReference type="GO" id="GO:0005777">
    <property type="term" value="C:peroxisome"/>
    <property type="evidence" value="ECO:0007669"/>
    <property type="project" value="UniProtKB-SubCell"/>
</dbReference>
<comment type="function">
    <text evidence="9">Plays a role in mitochondrial and peroxisomal fission. Promotes the recruitment and association of the fission mediator dynamin-related protein 1 (DNM1L) to the mitochondrial surface.</text>
</comment>
<keyword evidence="2 9" id="KW-0812">Transmembrane</keyword>
<feature type="domain" description="Mff-like" evidence="11">
    <location>
        <begin position="18"/>
        <end position="163"/>
    </location>
</feature>
<comment type="similarity">
    <text evidence="1 9">Belongs to the Tango11 family.</text>
</comment>
<accession>A0A7R9L5M1</accession>
<organism evidence="12">
    <name type="scientific">Medioppia subpectinata</name>
    <dbReference type="NCBI Taxonomy" id="1979941"/>
    <lineage>
        <taxon>Eukaryota</taxon>
        <taxon>Metazoa</taxon>
        <taxon>Ecdysozoa</taxon>
        <taxon>Arthropoda</taxon>
        <taxon>Chelicerata</taxon>
        <taxon>Arachnida</taxon>
        <taxon>Acari</taxon>
        <taxon>Acariformes</taxon>
        <taxon>Sarcoptiformes</taxon>
        <taxon>Oribatida</taxon>
        <taxon>Brachypylina</taxon>
        <taxon>Oppioidea</taxon>
        <taxon>Oppiidae</taxon>
        <taxon>Medioppia</taxon>
    </lineage>
</organism>
<dbReference type="GO" id="GO:0090314">
    <property type="term" value="P:positive regulation of protein targeting to membrane"/>
    <property type="evidence" value="ECO:0007669"/>
    <property type="project" value="UniProtKB-UniRule"/>
</dbReference>
<comment type="subcellular location">
    <subcellularLocation>
        <location evidence="9">Mitochondrion outer membrane</location>
        <topology evidence="9">Single-pass type IV membrane protein</topology>
    </subcellularLocation>
    <subcellularLocation>
        <location evidence="9">Peroxisome</location>
    </subcellularLocation>
</comment>
<evidence type="ECO:0000256" key="2">
    <source>
        <dbReference type="ARBA" id="ARBA00022692"/>
    </source>
</evidence>
<keyword evidence="13" id="KW-1185">Reference proteome</keyword>
<feature type="region of interest" description="Disordered" evidence="10">
    <location>
        <begin position="138"/>
        <end position="160"/>
    </location>
</feature>
<evidence type="ECO:0000256" key="3">
    <source>
        <dbReference type="ARBA" id="ARBA00022787"/>
    </source>
</evidence>
<evidence type="ECO:0000256" key="10">
    <source>
        <dbReference type="SAM" id="MobiDB-lite"/>
    </source>
</evidence>
<protein>
    <recommendedName>
        <fullName evidence="9">Mitochondrial fission factor</fullName>
    </recommendedName>
</protein>
<sequence length="259" mass="29162">MSTSSTGNSPLRLTASVDAFYDPDFTRDISHKMRVPEKIVINDHNLNGGHFDDPAIIAARTQASHTGPHDRLWMTVPERILVVGNESHMSGRGPLPEMKLENSMLGMNDNSTTNSSIPLQLSTPPHTLTLNEHTFPTVGDNNTDHNSYTNSRFPNSSHKKKRNVVLSGFTANEDVLEKSRKESVESPEYQSYFNSNNSVNDLSADESTVVLRRQVKALSRRVAAIELDNQHRHQREVLIYTLGVIYFVVKGFVWIHRQL</sequence>
<evidence type="ECO:0000256" key="4">
    <source>
        <dbReference type="ARBA" id="ARBA00022989"/>
    </source>
</evidence>
<evidence type="ECO:0000256" key="1">
    <source>
        <dbReference type="ARBA" id="ARBA00009806"/>
    </source>
</evidence>
<reference evidence="12" key="1">
    <citation type="submission" date="2020-11" db="EMBL/GenBank/DDBJ databases">
        <authorList>
            <person name="Tran Van P."/>
        </authorList>
    </citation>
    <scope>NUCLEOTIDE SEQUENCE</scope>
</reference>
<evidence type="ECO:0000256" key="6">
    <source>
        <dbReference type="ARBA" id="ARBA00023128"/>
    </source>
</evidence>
<feature type="domain" description="Mff-like" evidence="11">
    <location>
        <begin position="178"/>
        <end position="257"/>
    </location>
</feature>
<keyword evidence="8 9" id="KW-0576">Peroxisome</keyword>
<dbReference type="OrthoDB" id="5986838at2759"/>
<evidence type="ECO:0000256" key="9">
    <source>
        <dbReference type="RuleBase" id="RU368040"/>
    </source>
</evidence>
<evidence type="ECO:0000256" key="8">
    <source>
        <dbReference type="ARBA" id="ARBA00023140"/>
    </source>
</evidence>
<keyword evidence="6 9" id="KW-0496">Mitochondrion</keyword>
<dbReference type="AlphaFoldDB" id="A0A7R9L5M1"/>
<keyword evidence="5" id="KW-0175">Coiled coil</keyword>
<evidence type="ECO:0000256" key="7">
    <source>
        <dbReference type="ARBA" id="ARBA00023136"/>
    </source>
</evidence>
<dbReference type="InterPro" id="IPR039433">
    <property type="entry name" value="Mff-like_dom"/>
</dbReference>
<feature type="transmembrane region" description="Helical" evidence="9">
    <location>
        <begin position="237"/>
        <end position="255"/>
    </location>
</feature>
<name>A0A7R9L5M1_9ACAR</name>
<dbReference type="GO" id="GO:0000266">
    <property type="term" value="P:mitochondrial fission"/>
    <property type="evidence" value="ECO:0007669"/>
    <property type="project" value="UniProtKB-UniRule"/>
</dbReference>
<proteinExistence type="inferred from homology"/>
<dbReference type="GO" id="GO:0090141">
    <property type="term" value="P:positive regulation of mitochondrial fission"/>
    <property type="evidence" value="ECO:0007669"/>
    <property type="project" value="UniProtKB-UniRule"/>
</dbReference>
<evidence type="ECO:0000256" key="5">
    <source>
        <dbReference type="ARBA" id="ARBA00023054"/>
    </source>
</evidence>
<gene>
    <name evidence="12" type="ORF">OSB1V03_LOCUS15924</name>
</gene>